<gene>
    <name evidence="1" type="ORF">C3731_20050</name>
</gene>
<dbReference type="Pfam" id="PF13289">
    <property type="entry name" value="SIR2_2"/>
    <property type="match status" value="1"/>
</dbReference>
<accession>A0A2S7IUW9</accession>
<reference evidence="1 2" key="1">
    <citation type="submission" date="2018-02" db="EMBL/GenBank/DDBJ databases">
        <title>Draft genome sequence of Ochrobactrum oryzae found in Brazil.</title>
        <authorList>
            <person name="Cerdeira L."/>
            <person name="Andrade F."/>
            <person name="Zacariotto T."/>
            <person name="Barbosa B."/>
            <person name="Santos S."/>
            <person name="Cassetari V."/>
            <person name="Lincopan N."/>
        </authorList>
    </citation>
    <scope>NUCLEOTIDE SEQUENCE [LARGE SCALE GENOMIC DNA]</scope>
    <source>
        <strain evidence="1 2">OA447</strain>
    </source>
</reference>
<proteinExistence type="predicted"/>
<dbReference type="AlphaFoldDB" id="A0A2S7IUW9"/>
<dbReference type="EMBL" id="PTRC01000044">
    <property type="protein sequence ID" value="PQA71811.1"/>
    <property type="molecule type" value="Genomic_DNA"/>
</dbReference>
<dbReference type="Proteomes" id="UP000238493">
    <property type="component" value="Unassembled WGS sequence"/>
</dbReference>
<dbReference type="OrthoDB" id="2077946at2"/>
<evidence type="ECO:0000313" key="2">
    <source>
        <dbReference type="Proteomes" id="UP000238493"/>
    </source>
</evidence>
<sequence>MADEASPIQDRVITLGQGLAPVPERLLLAHARGEVLFVCGAGISKASKLPDFRELVVEVYEQLDTKVHAIISHLPIGACNQWETDLSSLNDPQKAEVKRFIMRDYDVVLGMLERRLDQKTRDNSRVRQVVAQCLNGKKSKPAPLHRALMKLADRGGASTIVTTNFDLLLEKARNRTTPAPQCYSLGSIPRPTRQTNFSGVLHIHGALDNNPKRSAELVLSDQDFGEFYLRRRVVPDFIYDAARLFHIVLIGYSANDPPMRYLLNAVAADGSRFDDLKERFTFTSQSDPVDLEDWKARGITPIHYPPDNGHASLCQTLERWAELSAINGKREKVESTIRKIVKAPRMLAPEHERDLFDHLIRRENASARDKLIALVTNAKADIGWLDATISILSEKEREVRP</sequence>
<dbReference type="InterPro" id="IPR029035">
    <property type="entry name" value="DHS-like_NAD/FAD-binding_dom"/>
</dbReference>
<name>A0A2S7IUW9_9HYPH</name>
<comment type="caution">
    <text evidence="1">The sequence shown here is derived from an EMBL/GenBank/DDBJ whole genome shotgun (WGS) entry which is preliminary data.</text>
</comment>
<dbReference type="Gene3D" id="3.40.50.1220">
    <property type="entry name" value="TPP-binding domain"/>
    <property type="match status" value="1"/>
</dbReference>
<protein>
    <submittedName>
        <fullName evidence="1">Uncharacterized protein</fullName>
    </submittedName>
</protein>
<dbReference type="SUPFAM" id="SSF52467">
    <property type="entry name" value="DHS-like NAD/FAD-binding domain"/>
    <property type="match status" value="1"/>
</dbReference>
<dbReference type="RefSeq" id="WP_104757375.1">
    <property type="nucleotide sequence ID" value="NZ_PTRC01000044.1"/>
</dbReference>
<organism evidence="1 2">
    <name type="scientific">Brucella oryzae</name>
    <dbReference type="NCBI Taxonomy" id="335286"/>
    <lineage>
        <taxon>Bacteria</taxon>
        <taxon>Pseudomonadati</taxon>
        <taxon>Pseudomonadota</taxon>
        <taxon>Alphaproteobacteria</taxon>
        <taxon>Hyphomicrobiales</taxon>
        <taxon>Brucellaceae</taxon>
        <taxon>Brucella/Ochrobactrum group</taxon>
        <taxon>Brucella</taxon>
    </lineage>
</organism>
<keyword evidence="2" id="KW-1185">Reference proteome</keyword>
<evidence type="ECO:0000313" key="1">
    <source>
        <dbReference type="EMBL" id="PQA71811.1"/>
    </source>
</evidence>